<keyword evidence="7" id="KW-0547">Nucleotide-binding</keyword>
<keyword evidence="8" id="KW-0067">ATP-binding</keyword>
<evidence type="ECO:0000256" key="3">
    <source>
        <dbReference type="ARBA" id="ARBA00019010"/>
    </source>
</evidence>
<comment type="similarity">
    <text evidence="2">Belongs to the TsaE family.</text>
</comment>
<dbReference type="EMBL" id="JAHVHU010000005">
    <property type="protein sequence ID" value="MBY5957597.1"/>
    <property type="molecule type" value="Genomic_DNA"/>
</dbReference>
<dbReference type="Proteomes" id="UP000753961">
    <property type="component" value="Unassembled WGS sequence"/>
</dbReference>
<keyword evidence="5" id="KW-0819">tRNA processing</keyword>
<comment type="caution">
    <text evidence="11">The sequence shown here is derived from an EMBL/GenBank/DDBJ whole genome shotgun (WGS) entry which is preliminary data.</text>
</comment>
<accession>A0A953L6F9</accession>
<name>A0A953L6F9_9BACT</name>
<evidence type="ECO:0000313" key="12">
    <source>
        <dbReference type="Proteomes" id="UP000753961"/>
    </source>
</evidence>
<dbReference type="NCBIfam" id="TIGR00150">
    <property type="entry name" value="T6A_YjeE"/>
    <property type="match status" value="1"/>
</dbReference>
<dbReference type="PANTHER" id="PTHR33540">
    <property type="entry name" value="TRNA THREONYLCARBAMOYLADENOSINE BIOSYNTHESIS PROTEIN TSAE"/>
    <property type="match status" value="1"/>
</dbReference>
<evidence type="ECO:0000256" key="4">
    <source>
        <dbReference type="ARBA" id="ARBA00022490"/>
    </source>
</evidence>
<evidence type="ECO:0000256" key="7">
    <source>
        <dbReference type="ARBA" id="ARBA00022741"/>
    </source>
</evidence>
<organism evidence="11 12">
    <name type="scientific">Membranihabitans marinus</name>
    <dbReference type="NCBI Taxonomy" id="1227546"/>
    <lineage>
        <taxon>Bacteria</taxon>
        <taxon>Pseudomonadati</taxon>
        <taxon>Bacteroidota</taxon>
        <taxon>Saprospiria</taxon>
        <taxon>Saprospirales</taxon>
        <taxon>Saprospiraceae</taxon>
        <taxon>Membranihabitans</taxon>
    </lineage>
</organism>
<keyword evidence="12" id="KW-1185">Reference proteome</keyword>
<dbReference type="PANTHER" id="PTHR33540:SF2">
    <property type="entry name" value="TRNA THREONYLCARBAMOYLADENOSINE BIOSYNTHESIS PROTEIN TSAE"/>
    <property type="match status" value="1"/>
</dbReference>
<keyword evidence="4" id="KW-0963">Cytoplasm</keyword>
<sequence length="158" mass="18679">MNETAVMQDCKDKQTVVLKEWIISEEKDLKEWAQYLVHHIDRSSVLLMEGPMGSGKTTMVRHIMEALEGEDATSPTFSLVNEYIYPEGRVYHFDLYRIEREEELEDIGFGEYLDREALCIIEWPSRGTYYYQDMNVTTLRIEVMRDESRKIQWIKGVV</sequence>
<evidence type="ECO:0000256" key="9">
    <source>
        <dbReference type="ARBA" id="ARBA00022842"/>
    </source>
</evidence>
<dbReference type="GO" id="GO:0002949">
    <property type="term" value="P:tRNA threonylcarbamoyladenosine modification"/>
    <property type="evidence" value="ECO:0007669"/>
    <property type="project" value="InterPro"/>
</dbReference>
<evidence type="ECO:0000256" key="6">
    <source>
        <dbReference type="ARBA" id="ARBA00022723"/>
    </source>
</evidence>
<evidence type="ECO:0000256" key="2">
    <source>
        <dbReference type="ARBA" id="ARBA00007599"/>
    </source>
</evidence>
<dbReference type="GO" id="GO:0005737">
    <property type="term" value="C:cytoplasm"/>
    <property type="evidence" value="ECO:0007669"/>
    <property type="project" value="UniProtKB-SubCell"/>
</dbReference>
<keyword evidence="9" id="KW-0460">Magnesium</keyword>
<protein>
    <recommendedName>
        <fullName evidence="3">tRNA threonylcarbamoyladenosine biosynthesis protein TsaE</fullName>
    </recommendedName>
    <alternativeName>
        <fullName evidence="10">t(6)A37 threonylcarbamoyladenosine biosynthesis protein TsaE</fullName>
    </alternativeName>
</protein>
<evidence type="ECO:0000256" key="10">
    <source>
        <dbReference type="ARBA" id="ARBA00032441"/>
    </source>
</evidence>
<dbReference type="InterPro" id="IPR003442">
    <property type="entry name" value="T6A_TsaE"/>
</dbReference>
<evidence type="ECO:0000256" key="5">
    <source>
        <dbReference type="ARBA" id="ARBA00022694"/>
    </source>
</evidence>
<proteinExistence type="inferred from homology"/>
<dbReference type="InterPro" id="IPR027417">
    <property type="entry name" value="P-loop_NTPase"/>
</dbReference>
<reference evidence="11" key="1">
    <citation type="submission" date="2021-06" db="EMBL/GenBank/DDBJ databases">
        <title>44 bacteria genomes isolated from Dapeng, Shenzhen.</title>
        <authorList>
            <person name="Zheng W."/>
            <person name="Yu S."/>
            <person name="Huang Y."/>
        </authorList>
    </citation>
    <scope>NUCLEOTIDE SEQUENCE</scope>
    <source>
        <strain evidence="11">DP5N28-2</strain>
    </source>
</reference>
<evidence type="ECO:0000256" key="1">
    <source>
        <dbReference type="ARBA" id="ARBA00004496"/>
    </source>
</evidence>
<dbReference type="Gene3D" id="3.40.50.300">
    <property type="entry name" value="P-loop containing nucleotide triphosphate hydrolases"/>
    <property type="match status" value="1"/>
</dbReference>
<dbReference type="AlphaFoldDB" id="A0A953L6F9"/>
<keyword evidence="6" id="KW-0479">Metal-binding</keyword>
<comment type="subcellular location">
    <subcellularLocation>
        <location evidence="1">Cytoplasm</location>
    </subcellularLocation>
</comment>
<evidence type="ECO:0000313" key="11">
    <source>
        <dbReference type="EMBL" id="MBY5957597.1"/>
    </source>
</evidence>
<gene>
    <name evidence="11" type="primary">tsaE</name>
    <name evidence="11" type="ORF">KUV50_05580</name>
</gene>
<dbReference type="RefSeq" id="WP_222579116.1">
    <property type="nucleotide sequence ID" value="NZ_JAHVHU010000005.1"/>
</dbReference>
<dbReference type="SUPFAM" id="SSF52540">
    <property type="entry name" value="P-loop containing nucleoside triphosphate hydrolases"/>
    <property type="match status" value="1"/>
</dbReference>
<evidence type="ECO:0000256" key="8">
    <source>
        <dbReference type="ARBA" id="ARBA00022840"/>
    </source>
</evidence>
<dbReference type="GO" id="GO:0046872">
    <property type="term" value="F:metal ion binding"/>
    <property type="evidence" value="ECO:0007669"/>
    <property type="project" value="UniProtKB-KW"/>
</dbReference>
<dbReference type="Pfam" id="PF02367">
    <property type="entry name" value="TsaE"/>
    <property type="match status" value="1"/>
</dbReference>
<dbReference type="GO" id="GO:0005524">
    <property type="term" value="F:ATP binding"/>
    <property type="evidence" value="ECO:0007669"/>
    <property type="project" value="UniProtKB-KW"/>
</dbReference>